<accession>A0A2M8PAE0</accession>
<dbReference type="EMBL" id="PGTM01000354">
    <property type="protein sequence ID" value="PJF34523.1"/>
    <property type="molecule type" value="Genomic_DNA"/>
</dbReference>
<comment type="caution">
    <text evidence="2">The sequence shown here is derived from an EMBL/GenBank/DDBJ whole genome shotgun (WGS) entry which is preliminary data.</text>
</comment>
<keyword evidence="1" id="KW-0472">Membrane</keyword>
<keyword evidence="1" id="KW-1133">Transmembrane helix</keyword>
<evidence type="ECO:0000313" key="3">
    <source>
        <dbReference type="Proteomes" id="UP000229681"/>
    </source>
</evidence>
<protein>
    <submittedName>
        <fullName evidence="2">ABC transporter permease</fullName>
    </submittedName>
</protein>
<dbReference type="AlphaFoldDB" id="A0A2M8PAE0"/>
<feature type="transmembrane region" description="Helical" evidence="1">
    <location>
        <begin position="37"/>
        <end position="56"/>
    </location>
</feature>
<feature type="non-terminal residue" evidence="2">
    <location>
        <position position="1"/>
    </location>
</feature>
<dbReference type="Proteomes" id="UP000229681">
    <property type="component" value="Unassembled WGS sequence"/>
</dbReference>
<gene>
    <name evidence="2" type="ORF">CUN49_15235</name>
</gene>
<evidence type="ECO:0000313" key="2">
    <source>
        <dbReference type="EMBL" id="PJF34523.1"/>
    </source>
</evidence>
<proteinExistence type="predicted"/>
<evidence type="ECO:0000256" key="1">
    <source>
        <dbReference type="SAM" id="Phobius"/>
    </source>
</evidence>
<name>A0A2M8PAE0_9CHLR</name>
<organism evidence="2 3">
    <name type="scientific">Candidatus Thermofonsia Clade 1 bacterium</name>
    <dbReference type="NCBI Taxonomy" id="2364210"/>
    <lineage>
        <taxon>Bacteria</taxon>
        <taxon>Bacillati</taxon>
        <taxon>Chloroflexota</taxon>
        <taxon>Candidatus Thermofontia</taxon>
        <taxon>Candidatus Thermofonsia Clade 1</taxon>
    </lineage>
</organism>
<reference evidence="2 3" key="1">
    <citation type="submission" date="2017-11" db="EMBL/GenBank/DDBJ databases">
        <title>Evolution of Phototrophy in the Chloroflexi Phylum Driven by Horizontal Gene Transfer.</title>
        <authorList>
            <person name="Ward L.M."/>
            <person name="Hemp J."/>
            <person name="Shih P.M."/>
            <person name="Mcglynn S.E."/>
            <person name="Fischer W."/>
        </authorList>
    </citation>
    <scope>NUCLEOTIDE SEQUENCE [LARGE SCALE GENOMIC DNA]</scope>
    <source>
        <strain evidence="2">JP3_13</strain>
    </source>
</reference>
<sequence>ARNNPLAVPAMALLYAYLRVGAPIMQNDAAVSLELVRVIQAIIILLFTAEGLLSLWRGRRAWKTS</sequence>
<keyword evidence="1" id="KW-0812">Transmembrane</keyword>